<feature type="region of interest" description="Disordered" evidence="6">
    <location>
        <begin position="103"/>
        <end position="127"/>
    </location>
</feature>
<dbReference type="GO" id="GO:0006310">
    <property type="term" value="P:DNA recombination"/>
    <property type="evidence" value="ECO:0007669"/>
    <property type="project" value="UniProtKB-KW"/>
</dbReference>
<evidence type="ECO:0000256" key="5">
    <source>
        <dbReference type="PROSITE-ProRule" id="PRU01248"/>
    </source>
</evidence>
<keyword evidence="10" id="KW-1185">Reference proteome</keyword>
<name>A0A2I1DIF6_9PROT</name>
<evidence type="ECO:0000256" key="1">
    <source>
        <dbReference type="ARBA" id="ARBA00008857"/>
    </source>
</evidence>
<accession>A0A2I1DIF6</accession>
<dbReference type="EMBL" id="MXAV01000053">
    <property type="protein sequence ID" value="PKY09661.1"/>
    <property type="molecule type" value="Genomic_DNA"/>
</dbReference>
<dbReference type="InterPro" id="IPR002104">
    <property type="entry name" value="Integrase_catalytic"/>
</dbReference>
<dbReference type="PROSITE" id="PS51900">
    <property type="entry name" value="CB"/>
    <property type="match status" value="1"/>
</dbReference>
<dbReference type="PANTHER" id="PTHR30349:SF41">
    <property type="entry name" value="INTEGRASE_RECOMBINASE PROTEIN MJ0367-RELATED"/>
    <property type="match status" value="1"/>
</dbReference>
<dbReference type="GO" id="GO:0015074">
    <property type="term" value="P:DNA integration"/>
    <property type="evidence" value="ECO:0007669"/>
    <property type="project" value="UniProtKB-KW"/>
</dbReference>
<feature type="domain" description="Tyr recombinase" evidence="7">
    <location>
        <begin position="123"/>
        <end position="320"/>
    </location>
</feature>
<feature type="domain" description="Core-binding (CB)" evidence="8">
    <location>
        <begin position="4"/>
        <end position="90"/>
    </location>
</feature>
<dbReference type="InterPro" id="IPR011010">
    <property type="entry name" value="DNA_brk_join_enz"/>
</dbReference>
<dbReference type="InterPro" id="IPR050090">
    <property type="entry name" value="Tyrosine_recombinase_XerCD"/>
</dbReference>
<dbReference type="InterPro" id="IPR013762">
    <property type="entry name" value="Integrase-like_cat_sf"/>
</dbReference>
<comment type="caution">
    <text evidence="9">The sequence shown here is derived from an EMBL/GenBank/DDBJ whole genome shotgun (WGS) entry which is preliminary data.</text>
</comment>
<sequence>MRCPTLPEKNEIHQDFPEITRRIQTASTANTSKTYVSRIKGYLLWCRGHKIDPAQVLPDTIMDYLEHRNWGKSTKTTTMAALEALYEVMSATWNAKENPAYLASQQNTQKRRRFGSRGHGETRLPSTLDSEEEARFVATTHLLDHKGYNGIRPGQIMRFILGTGLRREEAVQVREQDLHLEGEKPYVRVIRGKGHKERTVPINPALREELAAFAAMRKALLSDSGLHHKTQKSLPFFCDKSGKGYEGSSVYYIMQRTLRSAGIEKWQSGPHVLRHTFATKQLQKGIPTAVVKLWMGHRDAITLLKTYEHVTTGEQHHTPA</sequence>
<dbReference type="OrthoDB" id="5291714at2"/>
<dbReference type="SUPFAM" id="SSF56349">
    <property type="entry name" value="DNA breaking-rejoining enzymes"/>
    <property type="match status" value="1"/>
</dbReference>
<evidence type="ECO:0000313" key="10">
    <source>
        <dbReference type="Proteomes" id="UP000234329"/>
    </source>
</evidence>
<evidence type="ECO:0000256" key="3">
    <source>
        <dbReference type="ARBA" id="ARBA00023125"/>
    </source>
</evidence>
<evidence type="ECO:0000256" key="2">
    <source>
        <dbReference type="ARBA" id="ARBA00022908"/>
    </source>
</evidence>
<evidence type="ECO:0000313" key="9">
    <source>
        <dbReference type="EMBL" id="PKY09661.1"/>
    </source>
</evidence>
<evidence type="ECO:0008006" key="11">
    <source>
        <dbReference type="Google" id="ProtNLM"/>
    </source>
</evidence>
<comment type="similarity">
    <text evidence="1">Belongs to the 'phage' integrase family.</text>
</comment>
<keyword evidence="3 5" id="KW-0238">DNA-binding</keyword>
<dbReference type="CDD" id="cd00397">
    <property type="entry name" value="DNA_BRE_C"/>
    <property type="match status" value="1"/>
</dbReference>
<dbReference type="GO" id="GO:0003677">
    <property type="term" value="F:DNA binding"/>
    <property type="evidence" value="ECO:0007669"/>
    <property type="project" value="UniProtKB-UniRule"/>
</dbReference>
<dbReference type="Gene3D" id="1.10.150.130">
    <property type="match status" value="1"/>
</dbReference>
<dbReference type="PROSITE" id="PS51898">
    <property type="entry name" value="TYR_RECOMBINASE"/>
    <property type="match status" value="1"/>
</dbReference>
<evidence type="ECO:0000259" key="8">
    <source>
        <dbReference type="PROSITE" id="PS51900"/>
    </source>
</evidence>
<dbReference type="Pfam" id="PF00589">
    <property type="entry name" value="Phage_integrase"/>
    <property type="match status" value="1"/>
</dbReference>
<evidence type="ECO:0000256" key="6">
    <source>
        <dbReference type="SAM" id="MobiDB-lite"/>
    </source>
</evidence>
<proteinExistence type="inferred from homology"/>
<dbReference type="Gene3D" id="1.10.443.10">
    <property type="entry name" value="Intergrase catalytic core"/>
    <property type="match status" value="1"/>
</dbReference>
<evidence type="ECO:0000256" key="4">
    <source>
        <dbReference type="ARBA" id="ARBA00023172"/>
    </source>
</evidence>
<dbReference type="PANTHER" id="PTHR30349">
    <property type="entry name" value="PHAGE INTEGRASE-RELATED"/>
    <property type="match status" value="1"/>
</dbReference>
<dbReference type="InParanoid" id="A0A2I1DIF6"/>
<organism evidence="9 10">
    <name type="scientific">Acidithiobacillus marinus</name>
    <dbReference type="NCBI Taxonomy" id="187490"/>
    <lineage>
        <taxon>Bacteria</taxon>
        <taxon>Pseudomonadati</taxon>
        <taxon>Pseudomonadota</taxon>
        <taxon>Acidithiobacillia</taxon>
        <taxon>Acidithiobacillales</taxon>
        <taxon>Acidithiobacillaceae</taxon>
        <taxon>Acidithiobacillus</taxon>
    </lineage>
</organism>
<dbReference type="Proteomes" id="UP000234329">
    <property type="component" value="Unassembled WGS sequence"/>
</dbReference>
<dbReference type="InterPro" id="IPR010998">
    <property type="entry name" value="Integrase_recombinase_N"/>
</dbReference>
<keyword evidence="2" id="KW-0229">DNA integration</keyword>
<reference evidence="9 10" key="1">
    <citation type="submission" date="2017-03" db="EMBL/GenBank/DDBJ databases">
        <title>Draft genime sequence of the acidophilic sulfur-oxidizing bacterium Acidithiobacillus sp. SH, isolated from seawater.</title>
        <authorList>
            <person name="Sharmin S."/>
            <person name="Tokuhisa M."/>
            <person name="Kanao T."/>
            <person name="Kamimura K."/>
        </authorList>
    </citation>
    <scope>NUCLEOTIDE SEQUENCE [LARGE SCALE GENOMIC DNA]</scope>
    <source>
        <strain evidence="9 10">SH</strain>
    </source>
</reference>
<dbReference type="InterPro" id="IPR044068">
    <property type="entry name" value="CB"/>
</dbReference>
<gene>
    <name evidence="9" type="ORF">B1757_13745</name>
</gene>
<dbReference type="AlphaFoldDB" id="A0A2I1DIF6"/>
<evidence type="ECO:0000259" key="7">
    <source>
        <dbReference type="PROSITE" id="PS51898"/>
    </source>
</evidence>
<keyword evidence="4" id="KW-0233">DNA recombination</keyword>
<protein>
    <recommendedName>
        <fullName evidence="11">Tyr recombinase domain-containing protein</fullName>
    </recommendedName>
</protein>